<comment type="function">
    <text evidence="2">Antitoxin component of a type II toxin-antitoxin (TA) system.</text>
</comment>
<evidence type="ECO:0000313" key="3">
    <source>
        <dbReference type="EMBL" id="TEU30181.1"/>
    </source>
</evidence>
<dbReference type="InterPro" id="IPR006442">
    <property type="entry name" value="Antitoxin_Phd/YefM"/>
</dbReference>
<accession>A0A4Y7XEH1</accession>
<reference evidence="3 4" key="1">
    <citation type="submission" date="2019-03" db="EMBL/GenBank/DDBJ databases">
        <title>Alkanindiges illinoisensis: a potential pathogenic isolated from ascites of a gastric cancer patient with abdominal metastasis.</title>
        <authorList>
            <person name="Hu X."/>
            <person name="Yang B."/>
            <person name="Yan X."/>
            <person name="Lin L."/>
            <person name="Zhao H."/>
            <person name="Zhou F."/>
            <person name="Su B."/>
            <person name="Chen J."/>
            <person name="Rui Y."/>
            <person name="Wang Q."/>
            <person name="Zheng L."/>
        </authorList>
    </citation>
    <scope>NUCLEOTIDE SEQUENCE [LARGE SCALE GENOMIC DNA]</scope>
    <source>
        <strain evidence="3 4">NFYY 23406</strain>
    </source>
</reference>
<sequence>MIQISSREFNQDIGYAKRKSVQDPVVITERGKPTHVLLSYDEYQKMLSTQPKITELLSCPDEIDFETVKTSLYLKPVDFD</sequence>
<comment type="similarity">
    <text evidence="1 2">Belongs to the phD/YefM antitoxin family.</text>
</comment>
<dbReference type="Gene3D" id="3.40.1620.10">
    <property type="entry name" value="YefM-like domain"/>
    <property type="match status" value="1"/>
</dbReference>
<name>A0A4Y7XEH1_9GAMM</name>
<evidence type="ECO:0000256" key="2">
    <source>
        <dbReference type="RuleBase" id="RU362080"/>
    </source>
</evidence>
<dbReference type="AlphaFoldDB" id="A0A4Y7XEH1"/>
<gene>
    <name evidence="3" type="ORF">E2B99_03050</name>
</gene>
<dbReference type="EMBL" id="SNTY01000011">
    <property type="protein sequence ID" value="TEU30181.1"/>
    <property type="molecule type" value="Genomic_DNA"/>
</dbReference>
<dbReference type="SUPFAM" id="SSF143120">
    <property type="entry name" value="YefM-like"/>
    <property type="match status" value="1"/>
</dbReference>
<evidence type="ECO:0000313" key="4">
    <source>
        <dbReference type="Proteomes" id="UP000297834"/>
    </source>
</evidence>
<dbReference type="Pfam" id="PF02604">
    <property type="entry name" value="PhdYeFM_antitox"/>
    <property type="match status" value="1"/>
</dbReference>
<dbReference type="Proteomes" id="UP000297834">
    <property type="component" value="Unassembled WGS sequence"/>
</dbReference>
<dbReference type="NCBIfam" id="TIGR01552">
    <property type="entry name" value="phd_fam"/>
    <property type="match status" value="1"/>
</dbReference>
<comment type="caution">
    <text evidence="3">The sequence shown here is derived from an EMBL/GenBank/DDBJ whole genome shotgun (WGS) entry which is preliminary data.</text>
</comment>
<organism evidence="3 4">
    <name type="scientific">Alkanindiges illinoisensis</name>
    <dbReference type="NCBI Taxonomy" id="197183"/>
    <lineage>
        <taxon>Bacteria</taxon>
        <taxon>Pseudomonadati</taxon>
        <taxon>Pseudomonadota</taxon>
        <taxon>Gammaproteobacteria</taxon>
        <taxon>Moraxellales</taxon>
        <taxon>Moraxellaceae</taxon>
        <taxon>Alkanindiges</taxon>
    </lineage>
</organism>
<evidence type="ECO:0000256" key="1">
    <source>
        <dbReference type="ARBA" id="ARBA00009981"/>
    </source>
</evidence>
<protein>
    <recommendedName>
        <fullName evidence="2">Antitoxin</fullName>
    </recommendedName>
</protein>
<keyword evidence="4" id="KW-1185">Reference proteome</keyword>
<dbReference type="RefSeq" id="WP_134243508.1">
    <property type="nucleotide sequence ID" value="NZ_SNTY01000011.1"/>
</dbReference>
<dbReference type="STRING" id="1120977.GCA_000619845_01154"/>
<dbReference type="InterPro" id="IPR036165">
    <property type="entry name" value="YefM-like_sf"/>
</dbReference>
<dbReference type="OrthoDB" id="72009at2"/>
<proteinExistence type="inferred from homology"/>